<dbReference type="PRINTS" id="PR00507">
    <property type="entry name" value="N12N6MTFRASE"/>
</dbReference>
<proteinExistence type="inferred from homology"/>
<keyword evidence="13" id="KW-1185">Reference proteome</keyword>
<dbReference type="InterPro" id="IPR038333">
    <property type="entry name" value="T1MK-like_N_sf"/>
</dbReference>
<dbReference type="PANTHER" id="PTHR42933">
    <property type="entry name" value="SLR6095 PROTEIN"/>
    <property type="match status" value="1"/>
</dbReference>
<comment type="similarity">
    <text evidence="1">Belongs to the N(4)/N(6)-methyltransferase family.</text>
</comment>
<evidence type="ECO:0000313" key="12">
    <source>
        <dbReference type="EMBL" id="AVH61218.1"/>
    </source>
</evidence>
<dbReference type="EC" id="2.1.1.72" evidence="2"/>
<feature type="domain" description="N6 adenine-specific DNA methyltransferase N-terminal" evidence="11">
    <location>
        <begin position="9"/>
        <end position="158"/>
    </location>
</feature>
<dbReference type="PROSITE" id="PS00092">
    <property type="entry name" value="N6_MTASE"/>
    <property type="match status" value="1"/>
</dbReference>
<dbReference type="Gene3D" id="3.40.50.150">
    <property type="entry name" value="Vaccinia Virus protein VP39"/>
    <property type="match status" value="1"/>
</dbReference>
<dbReference type="InterPro" id="IPR044946">
    <property type="entry name" value="Restrct_endonuc_typeI_TRD_sf"/>
</dbReference>
<name>A0ABM6T261_9ACTN</name>
<organism evidence="12 13">
    <name type="scientific">Streptomyces dengpaensis</name>
    <dbReference type="NCBI Taxonomy" id="2049881"/>
    <lineage>
        <taxon>Bacteria</taxon>
        <taxon>Bacillati</taxon>
        <taxon>Actinomycetota</taxon>
        <taxon>Actinomycetes</taxon>
        <taxon>Kitasatosporales</taxon>
        <taxon>Streptomycetaceae</taxon>
        <taxon>Streptomyces</taxon>
    </lineage>
</organism>
<evidence type="ECO:0000313" key="13">
    <source>
        <dbReference type="Proteomes" id="UP000238413"/>
    </source>
</evidence>
<feature type="compositionally biased region" description="Acidic residues" evidence="9">
    <location>
        <begin position="733"/>
        <end position="746"/>
    </location>
</feature>
<dbReference type="Gene3D" id="1.20.1260.30">
    <property type="match status" value="1"/>
</dbReference>
<evidence type="ECO:0000256" key="3">
    <source>
        <dbReference type="ARBA" id="ARBA00022603"/>
    </source>
</evidence>
<evidence type="ECO:0000259" key="11">
    <source>
        <dbReference type="Pfam" id="PF12161"/>
    </source>
</evidence>
<dbReference type="SUPFAM" id="SSF53335">
    <property type="entry name" value="S-adenosyl-L-methionine-dependent methyltransferases"/>
    <property type="match status" value="1"/>
</dbReference>
<accession>A0ABM6T261</accession>
<keyword evidence="5" id="KW-0949">S-adenosyl-L-methionine</keyword>
<dbReference type="Proteomes" id="UP000238413">
    <property type="component" value="Chromosome"/>
</dbReference>
<dbReference type="PANTHER" id="PTHR42933:SF3">
    <property type="entry name" value="TYPE I RESTRICTION ENZYME MJAVIII METHYLASE SUBUNIT"/>
    <property type="match status" value="1"/>
</dbReference>
<dbReference type="InterPro" id="IPR022749">
    <property type="entry name" value="D12N6_MeTrfase_N"/>
</dbReference>
<evidence type="ECO:0000256" key="9">
    <source>
        <dbReference type="SAM" id="MobiDB-lite"/>
    </source>
</evidence>
<reference evidence="12 13" key="1">
    <citation type="submission" date="2018-02" db="EMBL/GenBank/DDBJ databases">
        <title>Complete genome sequence of Streptomyces dengpaensis, the producer of angucyclines.</title>
        <authorList>
            <person name="Yumei L."/>
        </authorList>
    </citation>
    <scope>NUCLEOTIDE SEQUENCE [LARGE SCALE GENOMIC DNA]</scope>
    <source>
        <strain evidence="12 13">XZHG99</strain>
    </source>
</reference>
<feature type="region of interest" description="Disordered" evidence="9">
    <location>
        <begin position="718"/>
        <end position="747"/>
    </location>
</feature>
<evidence type="ECO:0000259" key="10">
    <source>
        <dbReference type="Pfam" id="PF02384"/>
    </source>
</evidence>
<keyword evidence="4" id="KW-0808">Transferase</keyword>
<evidence type="ECO:0000256" key="2">
    <source>
        <dbReference type="ARBA" id="ARBA00011900"/>
    </source>
</evidence>
<keyword evidence="7" id="KW-0238">DNA-binding</keyword>
<dbReference type="InterPro" id="IPR051537">
    <property type="entry name" value="DNA_Adenine_Mtase"/>
</dbReference>
<evidence type="ECO:0000256" key="6">
    <source>
        <dbReference type="ARBA" id="ARBA00022747"/>
    </source>
</evidence>
<protein>
    <recommendedName>
        <fullName evidence="2">site-specific DNA-methyltransferase (adenine-specific)</fullName>
        <ecNumber evidence="2">2.1.1.72</ecNumber>
    </recommendedName>
</protein>
<dbReference type="Gene3D" id="3.90.220.20">
    <property type="entry name" value="DNA methylase specificity domains"/>
    <property type="match status" value="1"/>
</dbReference>
<dbReference type="EMBL" id="CP026652">
    <property type="protein sequence ID" value="AVH61218.1"/>
    <property type="molecule type" value="Genomic_DNA"/>
</dbReference>
<comment type="catalytic activity">
    <reaction evidence="8">
        <text>a 2'-deoxyadenosine in DNA + S-adenosyl-L-methionine = an N(6)-methyl-2'-deoxyadenosine in DNA + S-adenosyl-L-homocysteine + H(+)</text>
        <dbReference type="Rhea" id="RHEA:15197"/>
        <dbReference type="Rhea" id="RHEA-COMP:12418"/>
        <dbReference type="Rhea" id="RHEA-COMP:12419"/>
        <dbReference type="ChEBI" id="CHEBI:15378"/>
        <dbReference type="ChEBI" id="CHEBI:57856"/>
        <dbReference type="ChEBI" id="CHEBI:59789"/>
        <dbReference type="ChEBI" id="CHEBI:90615"/>
        <dbReference type="ChEBI" id="CHEBI:90616"/>
        <dbReference type="EC" id="2.1.1.72"/>
    </reaction>
</comment>
<dbReference type="RefSeq" id="WP_099500782.1">
    <property type="nucleotide sequence ID" value="NZ_CP026652.1"/>
</dbReference>
<feature type="domain" description="DNA methylase adenine-specific" evidence="10">
    <location>
        <begin position="173"/>
        <end position="476"/>
    </location>
</feature>
<gene>
    <name evidence="12" type="ORF">C4B68_15715</name>
</gene>
<evidence type="ECO:0000256" key="1">
    <source>
        <dbReference type="ARBA" id="ARBA00006594"/>
    </source>
</evidence>
<evidence type="ECO:0000256" key="8">
    <source>
        <dbReference type="ARBA" id="ARBA00047942"/>
    </source>
</evidence>
<dbReference type="Pfam" id="PF12161">
    <property type="entry name" value="HsdM_N"/>
    <property type="match status" value="1"/>
</dbReference>
<evidence type="ECO:0000256" key="7">
    <source>
        <dbReference type="ARBA" id="ARBA00023125"/>
    </source>
</evidence>
<dbReference type="CDD" id="cd17253">
    <property type="entry name" value="RMtype1_S_Eco933I-TRD2-CR2_like"/>
    <property type="match status" value="1"/>
</dbReference>
<sequence>MAKLTLAQLERHLFAAADILRGTMDAAEYRDFIFVLLFLKRVNDEFEAAREAIIAERLKAGESREDAEDDAEQFEFYRPRGVIFVPEKARWERLAGAVDNVAIEYLQPALDELENQEGNSELRGLFGHVNFNRIGGGSSGKGSAAELADKRLAALIEHFGSIRLRGDDFEFPDMIGAAYEYLIKDFADSAGSKGGEFYTPRSVVRMMVELARPHGGMRIYDPCVGSGGMLIHAMEYIDEHGEDSDDLLLAGQDANSGSWVMATMNMLFHGAKHFSLRTGDTLTNPLHPERDFDLVLSNPPFSMDYKQSEVPDLLTRMPHGQTSERGKADLMFLQHMLDMVKKRAGAVFTVMPHGVLFRGGEERKIRAELLQHDLIEAVIGLAPNLFYGTGIPACVIVLRAPGRKEQQDRRGKVLFINADREFHAERAQNVLLPEHVEKIVSTFHAFKDAEGFARVVDRSELEENDFNFNIRRYVDNTPPPEPQDVRAHLVGGVPVAEIEAKKPLLDAYGIGVQDLFAVREDDPEYVDFLAEGERPDAARLAELASAREQKLWAAFEEWWQSETEQIAALEPIEGDDRTEHERKAQLARLRADLIDSFRERLLRVGLLDKYALAGAVAGWWHDAKNELKALSVNGFSGVVDGWVETVETMLAPEPDPRTGGARDRTAAERRQAYGHKVIAAIAPDFLEELASADRTHAELDAKVKAGLEAEAALAAARAAAEAGETGEASETGESLEDGEDSAEPGEIDPVLVEAVLGEAEMRDLKKRRTAAKKVIEELENDFWPVPGVRRKKEEQQKKAKQKAGTAAVAQVHKETLLTLPVEGDDAEAAVSVAAPEPRLKRARRAVAEAAGERDVVLGILRDDLAGKLGGHVVRRQRELAEAYRVWDGKYGVSLSDIEARHESIRRHLAEIFTDDPEALGSIEIQSSQVTLLRDIAEVSGGVTLGRTISEAESLELPYLRVANVQDGFIDIDSMKTVRVPHREVDRYLLREGDLLLTEGGDFDKLGRGAVWDARISPCVYQNHVFRVRCDRSQMIPEFLAIYMSSPVGRQYISGIAKQTTNLATIGISDLKAMPVPCPPVAEQRLVVDLVAGLEAREMIIQEELAKSALVKQGSVLALLAPIGVS</sequence>
<dbReference type="InterPro" id="IPR003356">
    <property type="entry name" value="DNA_methylase_A-5"/>
</dbReference>
<keyword evidence="3 12" id="KW-0489">Methyltransferase</keyword>
<dbReference type="SUPFAM" id="SSF116734">
    <property type="entry name" value="DNA methylase specificity domain"/>
    <property type="match status" value="1"/>
</dbReference>
<keyword evidence="6" id="KW-0680">Restriction system</keyword>
<dbReference type="InterPro" id="IPR029063">
    <property type="entry name" value="SAM-dependent_MTases_sf"/>
</dbReference>
<dbReference type="GO" id="GO:0032259">
    <property type="term" value="P:methylation"/>
    <property type="evidence" value="ECO:0007669"/>
    <property type="project" value="UniProtKB-KW"/>
</dbReference>
<dbReference type="GO" id="GO:0008168">
    <property type="term" value="F:methyltransferase activity"/>
    <property type="evidence" value="ECO:0007669"/>
    <property type="project" value="UniProtKB-KW"/>
</dbReference>
<dbReference type="InterPro" id="IPR002052">
    <property type="entry name" value="DNA_methylase_N6_adenine_CS"/>
</dbReference>
<evidence type="ECO:0000256" key="5">
    <source>
        <dbReference type="ARBA" id="ARBA00022691"/>
    </source>
</evidence>
<feature type="compositionally biased region" description="Low complexity" evidence="9">
    <location>
        <begin position="718"/>
        <end position="732"/>
    </location>
</feature>
<dbReference type="Pfam" id="PF02384">
    <property type="entry name" value="N6_Mtase"/>
    <property type="match status" value="1"/>
</dbReference>
<evidence type="ECO:0000256" key="4">
    <source>
        <dbReference type="ARBA" id="ARBA00022679"/>
    </source>
</evidence>